<comment type="caution">
    <text evidence="5">The sequence shown here is derived from an EMBL/GenBank/DDBJ whole genome shotgun (WGS) entry which is preliminary data.</text>
</comment>
<keyword evidence="3 4" id="KW-0472">Membrane</keyword>
<evidence type="ECO:0000256" key="3">
    <source>
        <dbReference type="ARBA" id="ARBA00023136"/>
    </source>
</evidence>
<sequence length="407" mass="42586">MAELDKSQKRDARRMITALTCTKLGDALINPKTVLTWMLTQLGTSSAVVSLLVPIRESGSMLPQLFISDWVKRAPRRKHVFVAGALMQAVAVVAMGAVALLLPPTTAGLVMLAAVAVFSGARAFCSISAKDVLGKTIPKGARGRVTGLAATISGVVATAAALALMVIKEDSAARTLAWVVVGASLLWLLGSFFYGRIDEPEDDPADNEASADLMGRLRLVRDDGLFRRFIVARSLLLGSALASPLLVVLAGKQGSSMLALGAFVIASGLATATSSFLWGKLADRASHLTMALGGFITALVGVAALAIGWWGPDWAQRPLVWPAIFLLFNLGYAGVRLGRSTWVVDAAEGDRRTDYVSASNTIIAVVILLFGALAAPLQALSPLVPLGGYSVLCVVGGVVALKADPDR</sequence>
<dbReference type="PANTHER" id="PTHR23526">
    <property type="entry name" value="INTEGRAL MEMBRANE TRANSPORT PROTEIN-RELATED"/>
    <property type="match status" value="1"/>
</dbReference>
<protein>
    <submittedName>
        <fullName evidence="5">MFS transporter</fullName>
    </submittedName>
</protein>
<dbReference type="PANTHER" id="PTHR23526:SF1">
    <property type="entry name" value="MAJOR FACILITATOR SUPERFAMILY MFS_1"/>
    <property type="match status" value="1"/>
</dbReference>
<name>A0A934VE59_9BACT</name>
<evidence type="ECO:0000256" key="1">
    <source>
        <dbReference type="ARBA" id="ARBA00022692"/>
    </source>
</evidence>
<dbReference type="EMBL" id="JAENII010000001">
    <property type="protein sequence ID" value="MBK1825632.1"/>
    <property type="molecule type" value="Genomic_DNA"/>
</dbReference>
<accession>A0A934VE59</accession>
<feature type="transmembrane region" description="Helical" evidence="4">
    <location>
        <begin position="230"/>
        <end position="251"/>
    </location>
</feature>
<feature type="transmembrane region" description="Helical" evidence="4">
    <location>
        <begin position="355"/>
        <end position="377"/>
    </location>
</feature>
<dbReference type="InterPro" id="IPR036259">
    <property type="entry name" value="MFS_trans_sf"/>
</dbReference>
<dbReference type="Gene3D" id="1.20.1250.20">
    <property type="entry name" value="MFS general substrate transporter like domains"/>
    <property type="match status" value="1"/>
</dbReference>
<dbReference type="RefSeq" id="WP_200275469.1">
    <property type="nucleotide sequence ID" value="NZ_JAENII010000001.1"/>
</dbReference>
<feature type="transmembrane region" description="Helical" evidence="4">
    <location>
        <begin position="80"/>
        <end position="101"/>
    </location>
</feature>
<feature type="transmembrane region" description="Helical" evidence="4">
    <location>
        <begin position="383"/>
        <end position="401"/>
    </location>
</feature>
<evidence type="ECO:0000256" key="2">
    <source>
        <dbReference type="ARBA" id="ARBA00022989"/>
    </source>
</evidence>
<dbReference type="InterPro" id="IPR052528">
    <property type="entry name" value="Sugar_transport-like"/>
</dbReference>
<evidence type="ECO:0000256" key="4">
    <source>
        <dbReference type="SAM" id="Phobius"/>
    </source>
</evidence>
<dbReference type="Proteomes" id="UP000658278">
    <property type="component" value="Unassembled WGS sequence"/>
</dbReference>
<keyword evidence="2 4" id="KW-1133">Transmembrane helix</keyword>
<evidence type="ECO:0000313" key="5">
    <source>
        <dbReference type="EMBL" id="MBK1825632.1"/>
    </source>
</evidence>
<dbReference type="InterPro" id="IPR011701">
    <property type="entry name" value="MFS"/>
</dbReference>
<feature type="transmembrane region" description="Helical" evidence="4">
    <location>
        <begin position="318"/>
        <end position="335"/>
    </location>
</feature>
<dbReference type="GO" id="GO:0022857">
    <property type="term" value="F:transmembrane transporter activity"/>
    <property type="evidence" value="ECO:0007669"/>
    <property type="project" value="InterPro"/>
</dbReference>
<feature type="transmembrane region" description="Helical" evidence="4">
    <location>
        <begin position="107"/>
        <end position="125"/>
    </location>
</feature>
<feature type="transmembrane region" description="Helical" evidence="4">
    <location>
        <begin position="173"/>
        <end position="194"/>
    </location>
</feature>
<reference evidence="5" key="1">
    <citation type="submission" date="2021-01" db="EMBL/GenBank/DDBJ databases">
        <title>Modified the classification status of verrucomicrobia.</title>
        <authorList>
            <person name="Feng X."/>
        </authorList>
    </citation>
    <scope>NUCLEOTIDE SEQUENCE</scope>
    <source>
        <strain evidence="5">KCTC 22201</strain>
    </source>
</reference>
<dbReference type="AlphaFoldDB" id="A0A934VE59"/>
<dbReference type="Pfam" id="PF07690">
    <property type="entry name" value="MFS_1"/>
    <property type="match status" value="1"/>
</dbReference>
<keyword evidence="6" id="KW-1185">Reference proteome</keyword>
<feature type="transmembrane region" description="Helical" evidence="4">
    <location>
        <begin position="257"/>
        <end position="278"/>
    </location>
</feature>
<keyword evidence="1 4" id="KW-0812">Transmembrane</keyword>
<evidence type="ECO:0000313" key="6">
    <source>
        <dbReference type="Proteomes" id="UP000658278"/>
    </source>
</evidence>
<dbReference type="SUPFAM" id="SSF103473">
    <property type="entry name" value="MFS general substrate transporter"/>
    <property type="match status" value="1"/>
</dbReference>
<feature type="transmembrane region" description="Helical" evidence="4">
    <location>
        <begin position="145"/>
        <end position="167"/>
    </location>
</feature>
<dbReference type="CDD" id="cd06174">
    <property type="entry name" value="MFS"/>
    <property type="match status" value="1"/>
</dbReference>
<gene>
    <name evidence="5" type="ORF">JIN81_01260</name>
</gene>
<proteinExistence type="predicted"/>
<organism evidence="5 6">
    <name type="scientific">Haloferula rosea</name>
    <dbReference type="NCBI Taxonomy" id="490093"/>
    <lineage>
        <taxon>Bacteria</taxon>
        <taxon>Pseudomonadati</taxon>
        <taxon>Verrucomicrobiota</taxon>
        <taxon>Verrucomicrobiia</taxon>
        <taxon>Verrucomicrobiales</taxon>
        <taxon>Verrucomicrobiaceae</taxon>
        <taxon>Haloferula</taxon>
    </lineage>
</organism>
<feature type="transmembrane region" description="Helical" evidence="4">
    <location>
        <begin position="290"/>
        <end position="312"/>
    </location>
</feature>